<keyword evidence="2" id="KW-1185">Reference proteome</keyword>
<proteinExistence type="predicted"/>
<evidence type="ECO:0000313" key="1">
    <source>
        <dbReference type="EMBL" id="MBA8824630.1"/>
    </source>
</evidence>
<protein>
    <submittedName>
        <fullName evidence="1">Uncharacterized protein</fullName>
    </submittedName>
</protein>
<sequence length="96" mass="10143">MLARSVRPLVHFCLDDRAQIGLGQVTTFHFCGTRAGDRSCDALALGGSRPRWPLGGASAFSTAVQRRAESGDGDAVSNLESCRQLATQVGTHVSGR</sequence>
<dbReference type="Proteomes" id="UP000569329">
    <property type="component" value="Unassembled WGS sequence"/>
</dbReference>
<dbReference type="EMBL" id="JACGWZ010000002">
    <property type="protein sequence ID" value="MBA8824630.1"/>
    <property type="molecule type" value="Genomic_DNA"/>
</dbReference>
<organism evidence="1 2">
    <name type="scientific">Halosaccharopolyspora lacisalsi</name>
    <dbReference type="NCBI Taxonomy" id="1000566"/>
    <lineage>
        <taxon>Bacteria</taxon>
        <taxon>Bacillati</taxon>
        <taxon>Actinomycetota</taxon>
        <taxon>Actinomycetes</taxon>
        <taxon>Pseudonocardiales</taxon>
        <taxon>Pseudonocardiaceae</taxon>
        <taxon>Halosaccharopolyspora</taxon>
    </lineage>
</organism>
<evidence type="ECO:0000313" key="2">
    <source>
        <dbReference type="Proteomes" id="UP000569329"/>
    </source>
</evidence>
<dbReference type="AlphaFoldDB" id="A0A839DUP0"/>
<comment type="caution">
    <text evidence="1">The sequence shown here is derived from an EMBL/GenBank/DDBJ whole genome shotgun (WGS) entry which is preliminary data.</text>
</comment>
<name>A0A839DUP0_9PSEU</name>
<accession>A0A839DUP0</accession>
<reference evidence="1 2" key="1">
    <citation type="submission" date="2020-07" db="EMBL/GenBank/DDBJ databases">
        <title>Sequencing the genomes of 1000 actinobacteria strains.</title>
        <authorList>
            <person name="Klenk H.-P."/>
        </authorList>
    </citation>
    <scope>NUCLEOTIDE SEQUENCE [LARGE SCALE GENOMIC DNA]</scope>
    <source>
        <strain evidence="1 2">DSM 45975</strain>
    </source>
</reference>
<gene>
    <name evidence="1" type="ORF">FHX42_001977</name>
</gene>